<feature type="domain" description="Outer membrane cytochrome MtrC/MtrF-like" evidence="3">
    <location>
        <begin position="243"/>
        <end position="408"/>
    </location>
</feature>
<feature type="signal peptide" evidence="2">
    <location>
        <begin position="1"/>
        <end position="27"/>
    </location>
</feature>
<keyword evidence="5" id="KW-1185">Reference proteome</keyword>
<evidence type="ECO:0000313" key="4">
    <source>
        <dbReference type="EMBL" id="MBB5021263.1"/>
    </source>
</evidence>
<protein>
    <submittedName>
        <fullName evidence="4">OmcA/MtrC family decaheme c-type cytochrome</fullName>
    </submittedName>
</protein>
<keyword evidence="2" id="KW-0732">Signal</keyword>
<proteinExistence type="predicted"/>
<dbReference type="Pfam" id="PF22113">
    <property type="entry name" value="Mtrc-MtrF_II-IV_dom"/>
    <property type="match status" value="1"/>
</dbReference>
<gene>
    <name evidence="4" type="ORF">HNR37_000569</name>
</gene>
<feature type="chain" id="PRO_5030540452" evidence="2">
    <location>
        <begin position="28"/>
        <end position="453"/>
    </location>
</feature>
<dbReference type="InterPro" id="IPR054337">
    <property type="entry name" value="Mtrc-MtrF-like_dom_II/IV"/>
</dbReference>
<organism evidence="4 5">
    <name type="scientific">Desulfurispira natronophila</name>
    <dbReference type="NCBI Taxonomy" id="682562"/>
    <lineage>
        <taxon>Bacteria</taxon>
        <taxon>Pseudomonadati</taxon>
        <taxon>Chrysiogenota</taxon>
        <taxon>Chrysiogenia</taxon>
        <taxon>Chrysiogenales</taxon>
        <taxon>Chrysiogenaceae</taxon>
        <taxon>Desulfurispira</taxon>
    </lineage>
</organism>
<dbReference type="AlphaFoldDB" id="A0A7W7Y3B9"/>
<dbReference type="Proteomes" id="UP000528322">
    <property type="component" value="Unassembled WGS sequence"/>
</dbReference>
<dbReference type="InterPro" id="IPR036280">
    <property type="entry name" value="Multihaem_cyt_sf"/>
</dbReference>
<name>A0A7W7Y3B9_9BACT</name>
<evidence type="ECO:0000259" key="3">
    <source>
        <dbReference type="Pfam" id="PF22113"/>
    </source>
</evidence>
<feature type="region of interest" description="Disordered" evidence="1">
    <location>
        <begin position="30"/>
        <end position="57"/>
    </location>
</feature>
<dbReference type="Gene3D" id="1.10.780.10">
    <property type="entry name" value="Hydroxylamine Oxidoreductase, Chain A, domain 1"/>
    <property type="match status" value="1"/>
</dbReference>
<accession>A0A7W7Y3B9</accession>
<comment type="caution">
    <text evidence="4">The sequence shown here is derived from an EMBL/GenBank/DDBJ whole genome shotgun (WGS) entry which is preliminary data.</text>
</comment>
<dbReference type="EMBL" id="JACHID010000002">
    <property type="protein sequence ID" value="MBB5021263.1"/>
    <property type="molecule type" value="Genomic_DNA"/>
</dbReference>
<dbReference type="PROSITE" id="PS51257">
    <property type="entry name" value="PROKAR_LIPOPROTEIN"/>
    <property type="match status" value="1"/>
</dbReference>
<sequence>MFDKLTSWSRYLLIALLVAALALTAGCGSDGSDGAPGAPGEDGLPGADGTPGEGFDISMASAHEAPAPLGAEITSVTADNGEFTVAFTVEGITDEVEVEFTIAKWSEDDNSWVSMLQRNRTRDNDVPVVRASNLRPDPIESENGTFEYTLPDLSGGAHWTHLRPDKKVLDDVTVDRYEGELQEYVSAIVDGVIAAAAWDNDATYRIGVTSRQDERFTAVAYVDGAGNDVTDIPQQVSAETLLSCLDCHGDYGNGQTQFSYHSNRRQDPQLCTSCHNDFTYEAYNSTAEVDGWQVIDMMTMTHTIHAGIGETYAESSDWQKVRFPDWTFGRTDRPSDESPYPLSPGVQNCTACHQEEDYAFNSPLSGDTSCLTCHIDDNPVSSSHYSGDEIIANYQDCGRCHTAETGTTRSIAHMHGVPAALEALELARSTSMRISTTEVGITVPEGIIPVSTP</sequence>
<reference evidence="4 5" key="1">
    <citation type="submission" date="2020-08" db="EMBL/GenBank/DDBJ databases">
        <title>Genomic Encyclopedia of Type Strains, Phase IV (KMG-IV): sequencing the most valuable type-strain genomes for metagenomic binning, comparative biology and taxonomic classification.</title>
        <authorList>
            <person name="Goeker M."/>
        </authorList>
    </citation>
    <scope>NUCLEOTIDE SEQUENCE [LARGE SCALE GENOMIC DNA]</scope>
    <source>
        <strain evidence="4 5">DSM 22071</strain>
    </source>
</reference>
<evidence type="ECO:0000256" key="1">
    <source>
        <dbReference type="SAM" id="MobiDB-lite"/>
    </source>
</evidence>
<dbReference type="RefSeq" id="WP_183729638.1">
    <property type="nucleotide sequence ID" value="NZ_JACHID010000002.1"/>
</dbReference>
<evidence type="ECO:0000256" key="2">
    <source>
        <dbReference type="SAM" id="SignalP"/>
    </source>
</evidence>
<evidence type="ECO:0000313" key="5">
    <source>
        <dbReference type="Proteomes" id="UP000528322"/>
    </source>
</evidence>
<dbReference type="SUPFAM" id="SSF48695">
    <property type="entry name" value="Multiheme cytochromes"/>
    <property type="match status" value="1"/>
</dbReference>